<comment type="caution">
    <text evidence="1">The sequence shown here is derived from an EMBL/GenBank/DDBJ whole genome shotgun (WGS) entry which is preliminary data.</text>
</comment>
<dbReference type="AlphaFoldDB" id="A0A0F9EG36"/>
<feature type="non-terminal residue" evidence="1">
    <location>
        <position position="1"/>
    </location>
</feature>
<accession>A0A0F9EG36</accession>
<gene>
    <name evidence="1" type="ORF">LCGC14_2078680</name>
</gene>
<sequence length="98" mass="9855">DDTDTKPIGAGVLQGTVVGVLAVSEFCWIQIKGGATLNVTPVAGSAVDGDSFCADAAVDKGAIRLDYAGTTPAILEAAARMGQVQDASTGQVILDCPF</sequence>
<evidence type="ECO:0000313" key="1">
    <source>
        <dbReference type="EMBL" id="KKL73058.1"/>
    </source>
</evidence>
<protein>
    <submittedName>
        <fullName evidence="1">Uncharacterized protein</fullName>
    </submittedName>
</protein>
<name>A0A0F9EG36_9ZZZZ</name>
<reference evidence="1" key="1">
    <citation type="journal article" date="2015" name="Nature">
        <title>Complex archaea that bridge the gap between prokaryotes and eukaryotes.</title>
        <authorList>
            <person name="Spang A."/>
            <person name="Saw J.H."/>
            <person name="Jorgensen S.L."/>
            <person name="Zaremba-Niedzwiedzka K."/>
            <person name="Martijn J."/>
            <person name="Lind A.E."/>
            <person name="van Eijk R."/>
            <person name="Schleper C."/>
            <person name="Guy L."/>
            <person name="Ettema T.J."/>
        </authorList>
    </citation>
    <scope>NUCLEOTIDE SEQUENCE</scope>
</reference>
<dbReference type="EMBL" id="LAZR01025081">
    <property type="protein sequence ID" value="KKL73058.1"/>
    <property type="molecule type" value="Genomic_DNA"/>
</dbReference>
<organism evidence="1">
    <name type="scientific">marine sediment metagenome</name>
    <dbReference type="NCBI Taxonomy" id="412755"/>
    <lineage>
        <taxon>unclassified sequences</taxon>
        <taxon>metagenomes</taxon>
        <taxon>ecological metagenomes</taxon>
    </lineage>
</organism>
<proteinExistence type="predicted"/>